<accession>A0ABW5SJ18</accession>
<evidence type="ECO:0000313" key="2">
    <source>
        <dbReference type="EMBL" id="MFD2699390.1"/>
    </source>
</evidence>
<reference evidence="3" key="1">
    <citation type="journal article" date="2019" name="Int. J. Syst. Evol. Microbiol.">
        <title>The Global Catalogue of Microorganisms (GCM) 10K type strain sequencing project: providing services to taxonomists for standard genome sequencing and annotation.</title>
        <authorList>
            <consortium name="The Broad Institute Genomics Platform"/>
            <consortium name="The Broad Institute Genome Sequencing Center for Infectious Disease"/>
            <person name="Wu L."/>
            <person name="Ma J."/>
        </authorList>
    </citation>
    <scope>NUCLEOTIDE SEQUENCE [LARGE SCALE GENOMIC DNA]</scope>
    <source>
        <strain evidence="3">KCTC 33849</strain>
    </source>
</reference>
<dbReference type="EMBL" id="JBHUMJ010000002">
    <property type="protein sequence ID" value="MFD2699390.1"/>
    <property type="molecule type" value="Genomic_DNA"/>
</dbReference>
<keyword evidence="3" id="KW-1185">Reference proteome</keyword>
<dbReference type="RefSeq" id="WP_379260298.1">
    <property type="nucleotide sequence ID" value="NZ_JBHUMJ010000002.1"/>
</dbReference>
<gene>
    <name evidence="2" type="ORF">ACFSVM_02800</name>
</gene>
<proteinExistence type="predicted"/>
<feature type="region of interest" description="Disordered" evidence="1">
    <location>
        <begin position="86"/>
        <end position="111"/>
    </location>
</feature>
<sequence length="126" mass="14286">MIVTSRFYCVACGRILSVDTEYPMESRGIEEAKVSGSLSYEQSISRMKDLPHIIPNQVFRTGFYRNEMPLGYCNCCQNGEEAVEVQQEAAPTAEEEHSPSPEAAQEEQNCFIPSNTRDRFSQIMLH</sequence>
<name>A0ABW5SJ18_9BACL</name>
<protein>
    <submittedName>
        <fullName evidence="2">Uncharacterized protein</fullName>
    </submittedName>
</protein>
<evidence type="ECO:0000256" key="1">
    <source>
        <dbReference type="SAM" id="MobiDB-lite"/>
    </source>
</evidence>
<comment type="caution">
    <text evidence="2">The sequence shown here is derived from an EMBL/GenBank/DDBJ whole genome shotgun (WGS) entry which is preliminary data.</text>
</comment>
<organism evidence="2 3">
    <name type="scientific">Paenibacillus shunpengii</name>
    <dbReference type="NCBI Taxonomy" id="2054424"/>
    <lineage>
        <taxon>Bacteria</taxon>
        <taxon>Bacillati</taxon>
        <taxon>Bacillota</taxon>
        <taxon>Bacilli</taxon>
        <taxon>Bacillales</taxon>
        <taxon>Paenibacillaceae</taxon>
        <taxon>Paenibacillus</taxon>
    </lineage>
</organism>
<dbReference type="Proteomes" id="UP001597540">
    <property type="component" value="Unassembled WGS sequence"/>
</dbReference>
<evidence type="ECO:0000313" key="3">
    <source>
        <dbReference type="Proteomes" id="UP001597540"/>
    </source>
</evidence>